<evidence type="ECO:0000256" key="2">
    <source>
        <dbReference type="SAM" id="SignalP"/>
    </source>
</evidence>
<gene>
    <name evidence="5" type="ORF">FX988_01322</name>
</gene>
<dbReference type="Proteomes" id="UP000464524">
    <property type="component" value="Chromosome"/>
</dbReference>
<sequence length="958" mass="106734">MGKFLVVKKIVILSVFAGILAACQPTSSVSPPTTTNLPEGVTLISEHRVDKNQVGIPYKKYRLANGLTVVLHEDHSDPLVRVDVTYHVGSAREEVGKSGFAHFFEHMMFQGSKNVADDEHIKLVTEAGGNMNGTTNSDRTNYFETVPANQLEKMMWLEADRMGFLLGSVTQEKFEIQRETVKNERGQSYDNQPYGLRSERNSEALYPAGHPYSWSTIGYIEDLNRVNVDDLKAFFKRWYGPNNAVLTIGGDIQPEQVLKWANKYFGPIPSGPEVENADKTLVTLDDTRFVTLEDEVHLPLLQVTFPTVYVRHEDEAPLDVLSNILGSGKTSLFYKNLVKDGYAVQALVSHPCQELACEFQLIALANPQNSTNLSELYTRFKQTLAEFEKRGVNEDDLNRTKVGIETSTIFGLQSVSGKVSTLASNQTFDGEPDMVQYDLNRYNAVTAEDVMRVYKRYIKNKPSVVLSIVPQGQTQLAAKPANFTPPKRNLEHVSTVKQHIEQAEITDTFDRSLVPPVGPSPVVSVPDFEQQTFDNGLTLVTLDSEETPTVSISFNMEGGPLLEPIEKAGLASFTAQMMNETTQGFSNEEMANQLALLGSSIRFEASGRYTTVRINSLSRNLDATLALFNKKLFAPAFLESDFERLKQRSAQSLQQQVKNPSVLASRAVSELLFGDNNRVSLPDTGTLQTLNNITLEDVKAYYRAYYSPSKANVVVVGDIDPKTIAGSLSFLTDWAAKSYEIKDYAEFPEMKKPVIYLVDKPGAQQSVVSIFKPYLPYDATGEQFRSKLMNFALGGVFSSRINLNLREDKGYTYGASTSFIGGKTLGWFDASADLKQDNTADGIREMLNEISQYHEKGMTQAELELMRNAFTQGDALEYETPSSKAGFLRHLLTYDLDKSYRATQNEIIHRISKEELNTLAANVLDPDSMQIVVVGDAEVIRAQLATLGREVIDMTVEY</sequence>
<keyword evidence="5" id="KW-0645">Protease</keyword>
<evidence type="ECO:0000313" key="6">
    <source>
        <dbReference type="Proteomes" id="UP000464524"/>
    </source>
</evidence>
<keyword evidence="2" id="KW-0732">Signal</keyword>
<dbReference type="InterPro" id="IPR007863">
    <property type="entry name" value="Peptidase_M16_C"/>
</dbReference>
<reference evidence="5 6" key="1">
    <citation type="submission" date="2019-12" db="EMBL/GenBank/DDBJ databases">
        <title>Genome sequencing and assembly of endphytes of Porphyra tenera.</title>
        <authorList>
            <person name="Park J.M."/>
            <person name="Shin R."/>
            <person name="Jo S.H."/>
        </authorList>
    </citation>
    <scope>NUCLEOTIDE SEQUENCE [LARGE SCALE GENOMIC DNA]</scope>
    <source>
        <strain evidence="5 6">GPM4</strain>
    </source>
</reference>
<dbReference type="GO" id="GO:0046872">
    <property type="term" value="F:metal ion binding"/>
    <property type="evidence" value="ECO:0007669"/>
    <property type="project" value="InterPro"/>
</dbReference>
<dbReference type="EC" id="3.4.24.-" evidence="5"/>
<comment type="similarity">
    <text evidence="1">Belongs to the peptidase M16 family.</text>
</comment>
<dbReference type="Gene3D" id="3.30.830.10">
    <property type="entry name" value="Metalloenzyme, LuxS/M16 peptidase-like"/>
    <property type="match status" value="4"/>
</dbReference>
<dbReference type="InterPro" id="IPR011765">
    <property type="entry name" value="Pept_M16_N"/>
</dbReference>
<dbReference type="PANTHER" id="PTHR11851:SF49">
    <property type="entry name" value="MITOCHONDRIAL-PROCESSING PEPTIDASE SUBUNIT ALPHA"/>
    <property type="match status" value="1"/>
</dbReference>
<evidence type="ECO:0000259" key="4">
    <source>
        <dbReference type="Pfam" id="PF05193"/>
    </source>
</evidence>
<evidence type="ECO:0000256" key="1">
    <source>
        <dbReference type="ARBA" id="ARBA00007261"/>
    </source>
</evidence>
<evidence type="ECO:0000259" key="3">
    <source>
        <dbReference type="Pfam" id="PF00675"/>
    </source>
</evidence>
<keyword evidence="5" id="KW-0378">Hydrolase</keyword>
<feature type="domain" description="Peptidase M16 C-terminal" evidence="4">
    <location>
        <begin position="692"/>
        <end position="869"/>
    </location>
</feature>
<dbReference type="InterPro" id="IPR011249">
    <property type="entry name" value="Metalloenz_LuxS/M16"/>
</dbReference>
<dbReference type="RefSeq" id="WP_160178880.1">
    <property type="nucleotide sequence ID" value="NZ_CP047656.1"/>
</dbReference>
<dbReference type="Pfam" id="PF05193">
    <property type="entry name" value="Peptidase_M16_C"/>
    <property type="match status" value="2"/>
</dbReference>
<accession>A0A857JIW4</accession>
<proteinExistence type="inferred from homology"/>
<feature type="domain" description="Peptidase M16 N-terminal" evidence="3">
    <location>
        <begin position="540"/>
        <end position="670"/>
    </location>
</feature>
<name>A0A857JIW4_9ALTE</name>
<dbReference type="SUPFAM" id="SSF63411">
    <property type="entry name" value="LuxS/MPP-like metallohydrolase"/>
    <property type="match status" value="4"/>
</dbReference>
<feature type="chain" id="PRO_5032416672" evidence="2">
    <location>
        <begin position="18"/>
        <end position="958"/>
    </location>
</feature>
<dbReference type="GO" id="GO:0008233">
    <property type="term" value="F:peptidase activity"/>
    <property type="evidence" value="ECO:0007669"/>
    <property type="project" value="UniProtKB-KW"/>
</dbReference>
<dbReference type="OrthoDB" id="9811314at2"/>
<dbReference type="KEGG" id="pmes:FX988_01322"/>
<evidence type="ECO:0000313" key="5">
    <source>
        <dbReference type="EMBL" id="QHJ11100.1"/>
    </source>
</evidence>
<dbReference type="PROSITE" id="PS51257">
    <property type="entry name" value="PROKAR_LIPOPROTEIN"/>
    <property type="match status" value="1"/>
</dbReference>
<dbReference type="AlphaFoldDB" id="A0A857JIW4"/>
<dbReference type="InterPro" id="IPR050361">
    <property type="entry name" value="MPP/UQCRC_Complex"/>
</dbReference>
<feature type="domain" description="Peptidase M16 N-terminal" evidence="3">
    <location>
        <begin position="69"/>
        <end position="192"/>
    </location>
</feature>
<feature type="signal peptide" evidence="2">
    <location>
        <begin position="1"/>
        <end position="17"/>
    </location>
</feature>
<feature type="domain" description="Peptidase M16 C-terminal" evidence="4">
    <location>
        <begin position="226"/>
        <end position="401"/>
    </location>
</feature>
<dbReference type="GO" id="GO:0006508">
    <property type="term" value="P:proteolysis"/>
    <property type="evidence" value="ECO:0007669"/>
    <property type="project" value="UniProtKB-KW"/>
</dbReference>
<organism evidence="5 6">
    <name type="scientific">Paraglaciecola mesophila</name>
    <dbReference type="NCBI Taxonomy" id="197222"/>
    <lineage>
        <taxon>Bacteria</taxon>
        <taxon>Pseudomonadati</taxon>
        <taxon>Pseudomonadota</taxon>
        <taxon>Gammaproteobacteria</taxon>
        <taxon>Alteromonadales</taxon>
        <taxon>Alteromonadaceae</taxon>
        <taxon>Paraglaciecola</taxon>
    </lineage>
</organism>
<protein>
    <submittedName>
        <fullName evidence="5">Putative zinc protease</fullName>
        <ecNumber evidence="5">3.4.24.-</ecNumber>
    </submittedName>
</protein>
<dbReference type="PANTHER" id="PTHR11851">
    <property type="entry name" value="METALLOPROTEASE"/>
    <property type="match status" value="1"/>
</dbReference>
<dbReference type="Pfam" id="PF00675">
    <property type="entry name" value="Peptidase_M16"/>
    <property type="match status" value="2"/>
</dbReference>
<keyword evidence="6" id="KW-1185">Reference proteome</keyword>
<dbReference type="EMBL" id="CP047656">
    <property type="protein sequence ID" value="QHJ11100.1"/>
    <property type="molecule type" value="Genomic_DNA"/>
</dbReference>